<dbReference type="PRINTS" id="PR00344">
    <property type="entry name" value="BCTRLSENSOR"/>
</dbReference>
<dbReference type="InterPro" id="IPR036097">
    <property type="entry name" value="HisK_dim/P_sf"/>
</dbReference>
<dbReference type="SUPFAM" id="SSF47384">
    <property type="entry name" value="Homodimeric domain of signal transducing histidine kinase"/>
    <property type="match status" value="1"/>
</dbReference>
<protein>
    <recommendedName>
        <fullName evidence="2">histidine kinase</fullName>
        <ecNumber evidence="2">2.7.13.3</ecNumber>
    </recommendedName>
</protein>
<dbReference type="InterPro" id="IPR003018">
    <property type="entry name" value="GAF"/>
</dbReference>
<dbReference type="PROSITE" id="PS50109">
    <property type="entry name" value="HIS_KIN"/>
    <property type="match status" value="1"/>
</dbReference>
<feature type="transmembrane region" description="Helical" evidence="4">
    <location>
        <begin position="69"/>
        <end position="90"/>
    </location>
</feature>
<evidence type="ECO:0000256" key="3">
    <source>
        <dbReference type="ARBA" id="ARBA00022553"/>
    </source>
</evidence>
<dbReference type="InterPro" id="IPR003594">
    <property type="entry name" value="HATPase_dom"/>
</dbReference>
<dbReference type="SUPFAM" id="SSF55874">
    <property type="entry name" value="ATPase domain of HSP90 chaperone/DNA topoisomerase II/histidine kinase"/>
    <property type="match status" value="1"/>
</dbReference>
<dbReference type="SMART" id="SM00387">
    <property type="entry name" value="HATPase_c"/>
    <property type="match status" value="1"/>
</dbReference>
<evidence type="ECO:0000313" key="7">
    <source>
        <dbReference type="Proteomes" id="UP001200741"/>
    </source>
</evidence>
<dbReference type="PANTHER" id="PTHR43547:SF2">
    <property type="entry name" value="HYBRID SIGNAL TRANSDUCTION HISTIDINE KINASE C"/>
    <property type="match status" value="1"/>
</dbReference>
<accession>A0ABS8Y324</accession>
<feature type="transmembrane region" description="Helical" evidence="4">
    <location>
        <begin position="165"/>
        <end position="188"/>
    </location>
</feature>
<dbReference type="RefSeq" id="WP_233374920.1">
    <property type="nucleotide sequence ID" value="NZ_JAJTWU010000011.1"/>
</dbReference>
<gene>
    <name evidence="6" type="primary">prsK</name>
    <name evidence="6" type="ORF">LXT13_24395</name>
</gene>
<dbReference type="GO" id="GO:0004673">
    <property type="term" value="F:protein histidine kinase activity"/>
    <property type="evidence" value="ECO:0007669"/>
    <property type="project" value="UniProtKB-EC"/>
</dbReference>
<keyword evidence="4" id="KW-1133">Transmembrane helix</keyword>
<dbReference type="InterPro" id="IPR036890">
    <property type="entry name" value="HATPase_C_sf"/>
</dbReference>
<dbReference type="EMBL" id="JAJTWU010000011">
    <property type="protein sequence ID" value="MCE4557536.1"/>
    <property type="molecule type" value="Genomic_DNA"/>
</dbReference>
<sequence>MSSLSSLSDLICCVAYGLFGLHFAQRLWRGRLPVTTLALVFLAALVVSALWAGGALADGLRHWSDRWPAWIVPTLDVSRFALWFLFMLMLLPPSGRGSGVRWLWSLSALAVLLPLLLMALAERTAPHGLVQPQAFAALGLAVLGLVLVEQLLRNATPDARWNAKPVCLGLGGIFVFDLFIASQAALFQQFDSDAISVRSLVHAAAVPLLYVASRRHGDWLGKLHVSRATVFHSAALLLVGAYLLVVASVGYYVRYTGGQWGRALSVALVFVALVGLMLLVASGSMRSRLKVYISKNFFSYRYDYREEWLRFTRALSSSTEPQHTAETVVRALANLVESPSGMLWLQRSAESEFVQAARWNLPAQAGSEARDGGLATFWKDRAWIIDADEWRERRDAYPGLELPAWLVEEPRCWLLLPLLVREALIGFVVLGKPRAVVELNWEVRDLLRTAASQASGYLAQAQATEALLEARKFDAFNRMSAFVVHDLKNIVTQLSLMMKNAKRLRDNPEFQQDMLDTVENSLEKMRQLMLQLREGDKPHGVTSGVDLEQIARRLAAAAASKGRELQLDLKQGVSTRGHVERVERVLGHVVQNAFDATPPGGEVRLSLDAQGSQARVVITDTGCGMSEDFIQNRLFKPFQTTKASGMGIGAHESYQYVQELGGKISVQSELNRGTTVTLLLPLFHAQTDAPLAALEVR</sequence>
<dbReference type="Gene3D" id="1.10.287.130">
    <property type="match status" value="1"/>
</dbReference>
<name>A0ABS8Y324_9BURK</name>
<keyword evidence="4" id="KW-0812">Transmembrane</keyword>
<dbReference type="Pfam" id="PF02518">
    <property type="entry name" value="HATPase_c"/>
    <property type="match status" value="1"/>
</dbReference>
<dbReference type="InterPro" id="IPR005467">
    <property type="entry name" value="His_kinase_dom"/>
</dbReference>
<organism evidence="6 7">
    <name type="scientific">Pelomonas cellulosilytica</name>
    <dbReference type="NCBI Taxonomy" id="2906762"/>
    <lineage>
        <taxon>Bacteria</taxon>
        <taxon>Pseudomonadati</taxon>
        <taxon>Pseudomonadota</taxon>
        <taxon>Betaproteobacteria</taxon>
        <taxon>Burkholderiales</taxon>
        <taxon>Sphaerotilaceae</taxon>
        <taxon>Roseateles</taxon>
    </lineage>
</organism>
<dbReference type="InterPro" id="IPR003661">
    <property type="entry name" value="HisK_dim/P_dom"/>
</dbReference>
<feature type="transmembrane region" description="Helical" evidence="4">
    <location>
        <begin position="36"/>
        <end position="57"/>
    </location>
</feature>
<reference evidence="6 7" key="1">
    <citation type="submission" date="2021-12" db="EMBL/GenBank/DDBJ databases">
        <title>Genome seq of P8.</title>
        <authorList>
            <person name="Seo T."/>
        </authorList>
    </citation>
    <scope>NUCLEOTIDE SEQUENCE [LARGE SCALE GENOMIC DNA]</scope>
    <source>
        <strain evidence="6 7">P8</strain>
    </source>
</reference>
<keyword evidence="6" id="KW-0418">Kinase</keyword>
<evidence type="ECO:0000256" key="1">
    <source>
        <dbReference type="ARBA" id="ARBA00000085"/>
    </source>
</evidence>
<comment type="catalytic activity">
    <reaction evidence="1">
        <text>ATP + protein L-histidine = ADP + protein N-phospho-L-histidine.</text>
        <dbReference type="EC" id="2.7.13.3"/>
    </reaction>
</comment>
<dbReference type="InterPro" id="IPR029016">
    <property type="entry name" value="GAF-like_dom_sf"/>
</dbReference>
<dbReference type="Gene3D" id="3.30.450.40">
    <property type="match status" value="1"/>
</dbReference>
<dbReference type="EC" id="2.7.13.3" evidence="2"/>
<dbReference type="NCBIfam" id="TIGR02916">
    <property type="entry name" value="PEP_his_kin"/>
    <property type="match status" value="1"/>
</dbReference>
<feature type="transmembrane region" description="Helical" evidence="4">
    <location>
        <begin position="133"/>
        <end position="153"/>
    </location>
</feature>
<dbReference type="Gene3D" id="3.30.565.10">
    <property type="entry name" value="Histidine kinase-like ATPase, C-terminal domain"/>
    <property type="match status" value="1"/>
</dbReference>
<evidence type="ECO:0000256" key="4">
    <source>
        <dbReference type="SAM" id="Phobius"/>
    </source>
</evidence>
<dbReference type="Pfam" id="PF01590">
    <property type="entry name" value="GAF"/>
    <property type="match status" value="1"/>
</dbReference>
<keyword evidence="6" id="KW-0808">Transferase</keyword>
<feature type="domain" description="Histidine kinase" evidence="5">
    <location>
        <begin position="482"/>
        <end position="684"/>
    </location>
</feature>
<dbReference type="PANTHER" id="PTHR43547">
    <property type="entry name" value="TWO-COMPONENT HISTIDINE KINASE"/>
    <property type="match status" value="1"/>
</dbReference>
<feature type="transmembrane region" description="Helical" evidence="4">
    <location>
        <begin position="259"/>
        <end position="280"/>
    </location>
</feature>
<keyword evidence="3" id="KW-0597">Phosphoprotein</keyword>
<comment type="caution">
    <text evidence="6">The sequence shown here is derived from an EMBL/GenBank/DDBJ whole genome shotgun (WGS) entry which is preliminary data.</text>
</comment>
<dbReference type="InterPro" id="IPR014265">
    <property type="entry name" value="XrtA/PrsK"/>
</dbReference>
<proteinExistence type="predicted"/>
<keyword evidence="4" id="KW-0472">Membrane</keyword>
<dbReference type="Proteomes" id="UP001200741">
    <property type="component" value="Unassembled WGS sequence"/>
</dbReference>
<dbReference type="CDD" id="cd00082">
    <property type="entry name" value="HisKA"/>
    <property type="match status" value="1"/>
</dbReference>
<feature type="transmembrane region" description="Helical" evidence="4">
    <location>
        <begin position="102"/>
        <end position="121"/>
    </location>
</feature>
<dbReference type="InterPro" id="IPR004358">
    <property type="entry name" value="Sig_transdc_His_kin-like_C"/>
</dbReference>
<feature type="transmembrane region" description="Helical" evidence="4">
    <location>
        <begin position="234"/>
        <end position="253"/>
    </location>
</feature>
<dbReference type="SUPFAM" id="SSF55781">
    <property type="entry name" value="GAF domain-like"/>
    <property type="match status" value="1"/>
</dbReference>
<evidence type="ECO:0000256" key="2">
    <source>
        <dbReference type="ARBA" id="ARBA00012438"/>
    </source>
</evidence>
<evidence type="ECO:0000313" key="6">
    <source>
        <dbReference type="EMBL" id="MCE4557536.1"/>
    </source>
</evidence>
<feature type="transmembrane region" description="Helical" evidence="4">
    <location>
        <begin position="6"/>
        <end position="24"/>
    </location>
</feature>
<keyword evidence="7" id="KW-1185">Reference proteome</keyword>
<evidence type="ECO:0000259" key="5">
    <source>
        <dbReference type="PROSITE" id="PS50109"/>
    </source>
</evidence>